<feature type="domain" description="DUF2059" evidence="2">
    <location>
        <begin position="89"/>
        <end position="147"/>
    </location>
</feature>
<reference evidence="3 4" key="1">
    <citation type="submission" date="2023-04" db="EMBL/GenBank/DDBJ databases">
        <title>Complete genome sequence of Alisedimentitalea scapharcae.</title>
        <authorList>
            <person name="Rong J.-C."/>
            <person name="Yi M.-L."/>
            <person name="Zhao Q."/>
        </authorList>
    </citation>
    <scope>NUCLEOTIDE SEQUENCE [LARGE SCALE GENOMIC DNA]</scope>
    <source>
        <strain evidence="3 4">KCTC 42119</strain>
    </source>
</reference>
<name>A0ABZ2XR32_9RHOB</name>
<proteinExistence type="predicted"/>
<dbReference type="Proteomes" id="UP001623232">
    <property type="component" value="Chromosome"/>
</dbReference>
<protein>
    <submittedName>
        <fullName evidence="3">DUF2059 domain-containing protein</fullName>
    </submittedName>
</protein>
<sequence length="287" mass="31818">MTYSVLRLFRPAFVPFLIVTLLLASLGSPGPARAADKQKVEAFLVTTGFDTALESIKFSAASAPDMLGLDPGQFGTDWARLAKQVFDVDDMHQMAVEFLIATLDDDMLGHAVDFYETDLGQRLVAVENAAHLDDADDVRQTEGTRIVQELQSQEDATRFQLFHRLVRATDASGIGARALQEIQIRFLLTASAAGVIELRIDEQGLRALMKESETDLKAALTESGLAASAYTYRDFDNRDLETYVKALEQPLMQKVYELLNAVQYEVTANRFEVLAVRMAKLHPGQDI</sequence>
<dbReference type="RefSeq" id="WP_406644522.1">
    <property type="nucleotide sequence ID" value="NZ_CP123584.1"/>
</dbReference>
<dbReference type="Pfam" id="PF09832">
    <property type="entry name" value="DUF2059"/>
    <property type="match status" value="1"/>
</dbReference>
<evidence type="ECO:0000313" key="3">
    <source>
        <dbReference type="EMBL" id="WZK87285.1"/>
    </source>
</evidence>
<gene>
    <name evidence="3" type="ORF">QEZ52_11645</name>
</gene>
<evidence type="ECO:0000313" key="4">
    <source>
        <dbReference type="Proteomes" id="UP001623232"/>
    </source>
</evidence>
<evidence type="ECO:0000256" key="1">
    <source>
        <dbReference type="SAM" id="SignalP"/>
    </source>
</evidence>
<keyword evidence="1" id="KW-0732">Signal</keyword>
<feature type="signal peptide" evidence="1">
    <location>
        <begin position="1"/>
        <end position="34"/>
    </location>
</feature>
<accession>A0ABZ2XR32</accession>
<organism evidence="3 4">
    <name type="scientific">Aliisedimentitalea scapharcae</name>
    <dbReference type="NCBI Taxonomy" id="1524259"/>
    <lineage>
        <taxon>Bacteria</taxon>
        <taxon>Pseudomonadati</taxon>
        <taxon>Pseudomonadota</taxon>
        <taxon>Alphaproteobacteria</taxon>
        <taxon>Rhodobacterales</taxon>
        <taxon>Roseobacteraceae</taxon>
        <taxon>Aliisedimentitalea</taxon>
    </lineage>
</organism>
<dbReference type="EMBL" id="CP123584">
    <property type="protein sequence ID" value="WZK87285.1"/>
    <property type="molecule type" value="Genomic_DNA"/>
</dbReference>
<evidence type="ECO:0000259" key="2">
    <source>
        <dbReference type="Pfam" id="PF09832"/>
    </source>
</evidence>
<keyword evidence="4" id="KW-1185">Reference proteome</keyword>
<feature type="chain" id="PRO_5047393096" evidence="1">
    <location>
        <begin position="35"/>
        <end position="287"/>
    </location>
</feature>
<dbReference type="InterPro" id="IPR018637">
    <property type="entry name" value="DUF2059"/>
</dbReference>